<feature type="region of interest" description="Disordered" evidence="1">
    <location>
        <begin position="26"/>
        <end position="53"/>
    </location>
</feature>
<protein>
    <recommendedName>
        <fullName evidence="4">Lipoprotein</fullName>
    </recommendedName>
</protein>
<evidence type="ECO:0000256" key="1">
    <source>
        <dbReference type="SAM" id="MobiDB-lite"/>
    </source>
</evidence>
<name>A0A7W9YP49_9ACTN</name>
<accession>A0A7W9YP49</accession>
<dbReference type="EMBL" id="JACHDS010000001">
    <property type="protein sequence ID" value="MBB6175096.1"/>
    <property type="molecule type" value="Genomic_DNA"/>
</dbReference>
<gene>
    <name evidence="2" type="ORF">HNR23_005156</name>
</gene>
<sequence>MGTTRLAVIGAICALMALTGCGDRNGGAGGDQDGGPSPTPADPTAEENAQGGDEYDEIYVFNTYGDEQGYPDQRPEVLVASEFTTFNGLTWSAWGSVPASGDGYVLGTWCLPECQDDPYPVTVELGEPELFDGDAYYTTYWVTEDSEIPDDMRKLMEESDGGRLMVPSGY</sequence>
<proteinExistence type="predicted"/>
<evidence type="ECO:0000313" key="2">
    <source>
        <dbReference type="EMBL" id="MBB6175096.1"/>
    </source>
</evidence>
<evidence type="ECO:0008006" key="4">
    <source>
        <dbReference type="Google" id="ProtNLM"/>
    </source>
</evidence>
<dbReference type="RefSeq" id="WP_184079552.1">
    <property type="nucleotide sequence ID" value="NZ_JACHDS010000001.1"/>
</dbReference>
<dbReference type="Proteomes" id="UP000546642">
    <property type="component" value="Unassembled WGS sequence"/>
</dbReference>
<organism evidence="2 3">
    <name type="scientific">Nocardiopsis mwathae</name>
    <dbReference type="NCBI Taxonomy" id="1472723"/>
    <lineage>
        <taxon>Bacteria</taxon>
        <taxon>Bacillati</taxon>
        <taxon>Actinomycetota</taxon>
        <taxon>Actinomycetes</taxon>
        <taxon>Streptosporangiales</taxon>
        <taxon>Nocardiopsidaceae</taxon>
        <taxon>Nocardiopsis</taxon>
    </lineage>
</organism>
<dbReference type="PROSITE" id="PS51257">
    <property type="entry name" value="PROKAR_LIPOPROTEIN"/>
    <property type="match status" value="1"/>
</dbReference>
<keyword evidence="3" id="KW-1185">Reference proteome</keyword>
<comment type="caution">
    <text evidence="2">The sequence shown here is derived from an EMBL/GenBank/DDBJ whole genome shotgun (WGS) entry which is preliminary data.</text>
</comment>
<reference evidence="2 3" key="1">
    <citation type="submission" date="2020-08" db="EMBL/GenBank/DDBJ databases">
        <title>Sequencing the genomes of 1000 actinobacteria strains.</title>
        <authorList>
            <person name="Klenk H.-P."/>
        </authorList>
    </citation>
    <scope>NUCLEOTIDE SEQUENCE [LARGE SCALE GENOMIC DNA]</scope>
    <source>
        <strain evidence="2 3">DSM 46659</strain>
    </source>
</reference>
<dbReference type="AlphaFoldDB" id="A0A7W9YP49"/>
<evidence type="ECO:0000313" key="3">
    <source>
        <dbReference type="Proteomes" id="UP000546642"/>
    </source>
</evidence>